<dbReference type="SMART" id="SM00345">
    <property type="entry name" value="HTH_GNTR"/>
    <property type="match status" value="1"/>
</dbReference>
<evidence type="ECO:0000259" key="6">
    <source>
        <dbReference type="PROSITE" id="PS50949"/>
    </source>
</evidence>
<gene>
    <name evidence="8" type="ORF">HNR71_007334</name>
    <name evidence="9" type="ORF">HPO96_29245</name>
</gene>
<dbReference type="InterPro" id="IPR036390">
    <property type="entry name" value="WH_DNA-bd_sf"/>
</dbReference>
<dbReference type="GO" id="GO:0003677">
    <property type="term" value="F:DNA binding"/>
    <property type="evidence" value="ECO:0007669"/>
    <property type="project" value="UniProtKB-KW"/>
</dbReference>
<keyword evidence="5" id="KW-0233">DNA recombination</keyword>
<protein>
    <submittedName>
        <fullName evidence="8 9">Integrase</fullName>
    </submittedName>
</protein>
<dbReference type="EMBL" id="JABJRC010000008">
    <property type="protein sequence ID" value="NOL44342.1"/>
    <property type="molecule type" value="Genomic_DNA"/>
</dbReference>
<evidence type="ECO:0000256" key="2">
    <source>
        <dbReference type="ARBA" id="ARBA00023015"/>
    </source>
</evidence>
<dbReference type="Gene3D" id="1.10.443.10">
    <property type="entry name" value="Intergrase catalytic core"/>
    <property type="match status" value="1"/>
</dbReference>
<name>A0A7Y4P1J8_9ACTN</name>
<dbReference type="InterPro" id="IPR036388">
    <property type="entry name" value="WH-like_DNA-bd_sf"/>
</dbReference>
<dbReference type="Gene3D" id="1.10.150.130">
    <property type="match status" value="1"/>
</dbReference>
<feature type="domain" description="Tyr recombinase" evidence="7">
    <location>
        <begin position="188"/>
        <end position="387"/>
    </location>
</feature>
<dbReference type="RefSeq" id="WP_171677585.1">
    <property type="nucleotide sequence ID" value="NZ_BAAAGT010000009.1"/>
</dbReference>
<accession>A0A7Y4P1J8</accession>
<dbReference type="CDD" id="cd07377">
    <property type="entry name" value="WHTH_GntR"/>
    <property type="match status" value="1"/>
</dbReference>
<evidence type="ECO:0000256" key="4">
    <source>
        <dbReference type="ARBA" id="ARBA00023163"/>
    </source>
</evidence>
<dbReference type="InterPro" id="IPR011010">
    <property type="entry name" value="DNA_brk_join_enz"/>
</dbReference>
<evidence type="ECO:0000256" key="5">
    <source>
        <dbReference type="ARBA" id="ARBA00023172"/>
    </source>
</evidence>
<dbReference type="Proteomes" id="UP000553957">
    <property type="component" value="Unassembled WGS sequence"/>
</dbReference>
<dbReference type="SUPFAM" id="SSF46785">
    <property type="entry name" value="Winged helix' DNA-binding domain"/>
    <property type="match status" value="1"/>
</dbReference>
<dbReference type="EMBL" id="JACHKF010000001">
    <property type="protein sequence ID" value="MBB6571697.1"/>
    <property type="molecule type" value="Genomic_DNA"/>
</dbReference>
<evidence type="ECO:0000313" key="8">
    <source>
        <dbReference type="EMBL" id="MBB6571697.1"/>
    </source>
</evidence>
<dbReference type="SUPFAM" id="SSF56349">
    <property type="entry name" value="DNA breaking-rejoining enzymes"/>
    <property type="match status" value="1"/>
</dbReference>
<proteinExistence type="inferred from homology"/>
<dbReference type="InterPro" id="IPR050090">
    <property type="entry name" value="Tyrosine_recombinase_XerCD"/>
</dbReference>
<dbReference type="GO" id="GO:0006310">
    <property type="term" value="P:DNA recombination"/>
    <property type="evidence" value="ECO:0007669"/>
    <property type="project" value="UniProtKB-KW"/>
</dbReference>
<dbReference type="CDD" id="cd01189">
    <property type="entry name" value="INT_ICEBs1_C_like"/>
    <property type="match status" value="1"/>
</dbReference>
<keyword evidence="3" id="KW-0238">DNA-binding</keyword>
<keyword evidence="4" id="KW-0804">Transcription</keyword>
<dbReference type="AlphaFoldDB" id="A0A7Y4P1J8"/>
<dbReference type="GO" id="GO:0015074">
    <property type="term" value="P:DNA integration"/>
    <property type="evidence" value="ECO:0007669"/>
    <property type="project" value="InterPro"/>
</dbReference>
<keyword evidence="10" id="KW-1185">Reference proteome</keyword>
<evidence type="ECO:0000256" key="1">
    <source>
        <dbReference type="ARBA" id="ARBA00008857"/>
    </source>
</evidence>
<comment type="similarity">
    <text evidence="1">Belongs to the 'phage' integrase family.</text>
</comment>
<evidence type="ECO:0000313" key="11">
    <source>
        <dbReference type="Proteomes" id="UP000553957"/>
    </source>
</evidence>
<reference evidence="8 11" key="2">
    <citation type="submission" date="2020-08" db="EMBL/GenBank/DDBJ databases">
        <title>Sequencing the genomes of 1000 actinobacteria strains.</title>
        <authorList>
            <person name="Klenk H.-P."/>
        </authorList>
    </citation>
    <scope>NUCLEOTIDE SEQUENCE [LARGE SCALE GENOMIC DNA]</scope>
    <source>
        <strain evidence="8 11">DSM 15626</strain>
    </source>
</reference>
<dbReference type="Proteomes" id="UP000534306">
    <property type="component" value="Unassembled WGS sequence"/>
</dbReference>
<evidence type="ECO:0000313" key="10">
    <source>
        <dbReference type="Proteomes" id="UP000534306"/>
    </source>
</evidence>
<comment type="caution">
    <text evidence="9">The sequence shown here is derived from an EMBL/GenBank/DDBJ whole genome shotgun (WGS) entry which is preliminary data.</text>
</comment>
<dbReference type="Pfam" id="PF00392">
    <property type="entry name" value="GntR"/>
    <property type="match status" value="1"/>
</dbReference>
<dbReference type="InterPro" id="IPR010998">
    <property type="entry name" value="Integrase_recombinase_N"/>
</dbReference>
<dbReference type="PROSITE" id="PS51898">
    <property type="entry name" value="TYR_RECOMBINASE"/>
    <property type="match status" value="1"/>
</dbReference>
<evidence type="ECO:0000256" key="3">
    <source>
        <dbReference type="ARBA" id="ARBA00023125"/>
    </source>
</evidence>
<sequence>MAAPQGHVEQHKNGRFRAVVSNGRDPVTGKRRFLKSPWTAEEPDAEIARLQLLLQVQQGKATKGNLTVMEVLDKYRAVVNPNHKRRTIVRRDQLIRDYVMPRFGKDFKAAKIDAEMLENYYAMLQSCKDNAQLRMNHRAKEHTCEPLASSSVRQIHFILTGAFKRAVKWGYLDVNQPALAEPPALELNLPDPPTPEELAPVLNEAWRDLNWGMFLWMTMITASRRGEICVARWTDVKWKQAKIMVARAGDQYAGKVEEITTKRKLQKLQSLDPLTMELLQMYREYCERQCKRLGVELARDAFLFSTEPDFSAALKPNTATQRYRRLATRNKLRSTRLHSIRHYGATELLSAGVDLRTVQGRLGHAQGSTTLRFYTAWSERSDAAASAILAQTVPRPDFADRTPRHAWEILTASLRHSIENGTYPVGSELPLARELAAEHNVSVGTVSRATAALRDLGLVEAKQYRRAKVMRQFRPPTIVEEAG</sequence>
<dbReference type="GO" id="GO:0003700">
    <property type="term" value="F:DNA-binding transcription factor activity"/>
    <property type="evidence" value="ECO:0007669"/>
    <property type="project" value="InterPro"/>
</dbReference>
<feature type="domain" description="HTH gntR-type" evidence="6">
    <location>
        <begin position="404"/>
        <end position="472"/>
    </location>
</feature>
<dbReference type="PROSITE" id="PS50949">
    <property type="entry name" value="HTH_GNTR"/>
    <property type="match status" value="1"/>
</dbReference>
<dbReference type="InterPro" id="IPR000524">
    <property type="entry name" value="Tscrpt_reg_HTH_GntR"/>
</dbReference>
<organism evidence="9 10">
    <name type="scientific">Kribbella sandramycini</name>
    <dbReference type="NCBI Taxonomy" id="60450"/>
    <lineage>
        <taxon>Bacteria</taxon>
        <taxon>Bacillati</taxon>
        <taxon>Actinomycetota</taxon>
        <taxon>Actinomycetes</taxon>
        <taxon>Propionibacteriales</taxon>
        <taxon>Kribbellaceae</taxon>
        <taxon>Kribbella</taxon>
    </lineage>
</organism>
<evidence type="ECO:0000259" key="7">
    <source>
        <dbReference type="PROSITE" id="PS51898"/>
    </source>
</evidence>
<dbReference type="InterPro" id="IPR002104">
    <property type="entry name" value="Integrase_catalytic"/>
</dbReference>
<dbReference type="PANTHER" id="PTHR30349">
    <property type="entry name" value="PHAGE INTEGRASE-RELATED"/>
    <property type="match status" value="1"/>
</dbReference>
<dbReference type="Pfam" id="PF00589">
    <property type="entry name" value="Phage_integrase"/>
    <property type="match status" value="1"/>
</dbReference>
<evidence type="ECO:0000313" key="9">
    <source>
        <dbReference type="EMBL" id="NOL44342.1"/>
    </source>
</evidence>
<dbReference type="InterPro" id="IPR013762">
    <property type="entry name" value="Integrase-like_cat_sf"/>
</dbReference>
<dbReference type="Gene3D" id="1.10.10.10">
    <property type="entry name" value="Winged helix-like DNA-binding domain superfamily/Winged helix DNA-binding domain"/>
    <property type="match status" value="1"/>
</dbReference>
<keyword evidence="2" id="KW-0805">Transcription regulation</keyword>
<dbReference type="PANTHER" id="PTHR30349:SF64">
    <property type="entry name" value="PROPHAGE INTEGRASE INTD-RELATED"/>
    <property type="match status" value="1"/>
</dbReference>
<reference evidence="9 10" key="1">
    <citation type="submission" date="2020-05" db="EMBL/GenBank/DDBJ databases">
        <title>Genome sequence of Kribbella sandramycini ATCC 39419.</title>
        <authorList>
            <person name="Maclea K.S."/>
            <person name="Fair J.L."/>
        </authorList>
    </citation>
    <scope>NUCLEOTIDE SEQUENCE [LARGE SCALE GENOMIC DNA]</scope>
    <source>
        <strain evidence="9 10">ATCC 39419</strain>
    </source>
</reference>